<dbReference type="InterPro" id="IPR050819">
    <property type="entry name" value="Tripeptidyl-peptidase_I"/>
</dbReference>
<evidence type="ECO:0000256" key="1">
    <source>
        <dbReference type="ARBA" id="ARBA00001913"/>
    </source>
</evidence>
<feature type="signal peptide" evidence="9">
    <location>
        <begin position="1"/>
        <end position="25"/>
    </location>
</feature>
<comment type="cofactor">
    <cofactor evidence="1">
        <name>Ca(2+)</name>
        <dbReference type="ChEBI" id="CHEBI:29108"/>
    </cofactor>
</comment>
<feature type="compositionally biased region" description="Low complexity" evidence="8">
    <location>
        <begin position="43"/>
        <end position="53"/>
    </location>
</feature>
<feature type="compositionally biased region" description="Polar residues" evidence="8">
    <location>
        <begin position="362"/>
        <end position="376"/>
    </location>
</feature>
<dbReference type="PANTHER" id="PTHR14218:SF15">
    <property type="entry name" value="TRIPEPTIDYL-PEPTIDASE 1"/>
    <property type="match status" value="1"/>
</dbReference>
<dbReference type="PANTHER" id="PTHR14218">
    <property type="entry name" value="PROTEASE S8 TRIPEPTIDYL PEPTIDASE I CLN2"/>
    <property type="match status" value="1"/>
</dbReference>
<feature type="chain" id="PRO_5009116786" evidence="9">
    <location>
        <begin position="26"/>
        <end position="583"/>
    </location>
</feature>
<evidence type="ECO:0000256" key="3">
    <source>
        <dbReference type="ARBA" id="ARBA00022723"/>
    </source>
</evidence>
<proteinExistence type="predicted"/>
<name>A0A1E2SLT1_LEIXY</name>
<protein>
    <submittedName>
        <fullName evidence="11">Peptidase</fullName>
    </submittedName>
</protein>
<feature type="region of interest" description="Disordered" evidence="8">
    <location>
        <begin position="353"/>
        <end position="376"/>
    </location>
</feature>
<dbReference type="RefSeq" id="WP_011185642.1">
    <property type="nucleotide sequence ID" value="NZ_LNZG01000006.1"/>
</dbReference>
<evidence type="ECO:0000256" key="7">
    <source>
        <dbReference type="ARBA" id="ARBA00023145"/>
    </source>
</evidence>
<keyword evidence="4" id="KW-0378">Hydrolase</keyword>
<keyword evidence="6" id="KW-0106">Calcium</keyword>
<keyword evidence="7" id="KW-0865">Zymogen</keyword>
<evidence type="ECO:0000256" key="6">
    <source>
        <dbReference type="ARBA" id="ARBA00022837"/>
    </source>
</evidence>
<dbReference type="InterPro" id="IPR036852">
    <property type="entry name" value="Peptidase_S8/S53_dom_sf"/>
</dbReference>
<gene>
    <name evidence="11" type="ORF">ATY41_08415</name>
</gene>
<dbReference type="PROSITE" id="PS51695">
    <property type="entry name" value="SEDOLISIN"/>
    <property type="match status" value="1"/>
</dbReference>
<dbReference type="SUPFAM" id="SSF52743">
    <property type="entry name" value="Subtilisin-like"/>
    <property type="match status" value="1"/>
</dbReference>
<dbReference type="GO" id="GO:0008240">
    <property type="term" value="F:tripeptidyl-peptidase activity"/>
    <property type="evidence" value="ECO:0007669"/>
    <property type="project" value="TreeGrafter"/>
</dbReference>
<keyword evidence="3" id="KW-0479">Metal-binding</keyword>
<dbReference type="GO" id="GO:0006508">
    <property type="term" value="P:proteolysis"/>
    <property type="evidence" value="ECO:0007669"/>
    <property type="project" value="UniProtKB-KW"/>
</dbReference>
<sequence length="583" mass="59901">MPSHVLVRAAAGAAAALTIGGLALAASPDPSRTPLTGSVPVWTATTTSSPAPDADTTLAVVLRDGSSAADARAVAEWLDSHGLDASGWDHRTGTLRVNGTRSHVAEAFDTAFAVYSLSSGSTVAPTTALSVPASLPQIVGVSGAVTGDGYRPTASAAEPSIDSPDCAAYWGEKLSSQWPASLTVEHRSNSLCGYTPKQLRAVQQVPDGYRGAGTKVAIVAAFDDPAVAANTDTYSRQMGEPVLTDDQYAHHAPAHPAVSRCGGPSSWTEEQHLDVQAVHAMAPDAKIEYWGADDCTTAPMFLRILDAVNAGPDVISLSFGSPENLDTADDRTLLNRVLVDAASRNISVFASSGNDGDYSAQGDHNTGTSVSSPASSPYLTAVGGTSTGIAKDGTIAVEAGWEIQSRFARNGGLIPPGFAFGSGGGESTVYDRPSWQRTALASHSGAGRLVRDVASLADPNTGFVVYGPHDGTTAAVSHGGDSLATPMVASMVALAKATTGVKIGLASPALYALAGTPALRDVTPASAATWSPKGQKGAIYPETIFVWDTKPQSLQSSKEWDDVTGLGVPTGIDFIKNFGKKTQ</sequence>
<comment type="caution">
    <text evidence="11">The sequence shown here is derived from an EMBL/GenBank/DDBJ whole genome shotgun (WGS) entry which is preliminary data.</text>
</comment>
<reference evidence="11 12" key="1">
    <citation type="submission" date="2015-11" db="EMBL/GenBank/DDBJ databases">
        <authorList>
            <person name="Zhang Y."/>
            <person name="Guo Z."/>
        </authorList>
    </citation>
    <scope>NUCLEOTIDE SEQUENCE [LARGE SCALE GENOMIC DNA]</scope>
    <source>
        <strain evidence="12">gdw1</strain>
    </source>
</reference>
<evidence type="ECO:0000256" key="4">
    <source>
        <dbReference type="ARBA" id="ARBA00022801"/>
    </source>
</evidence>
<dbReference type="InterPro" id="IPR000209">
    <property type="entry name" value="Peptidase_S8/S53_dom"/>
</dbReference>
<evidence type="ECO:0000313" key="12">
    <source>
        <dbReference type="Proteomes" id="UP000094426"/>
    </source>
</evidence>
<dbReference type="InterPro" id="IPR015366">
    <property type="entry name" value="S53_propep"/>
</dbReference>
<dbReference type="GO" id="GO:0046872">
    <property type="term" value="F:metal ion binding"/>
    <property type="evidence" value="ECO:0007669"/>
    <property type="project" value="UniProtKB-KW"/>
</dbReference>
<dbReference type="Pfam" id="PF09286">
    <property type="entry name" value="Pro-kuma_activ"/>
    <property type="match status" value="1"/>
</dbReference>
<keyword evidence="9" id="KW-0732">Signal</keyword>
<evidence type="ECO:0000256" key="9">
    <source>
        <dbReference type="SAM" id="SignalP"/>
    </source>
</evidence>
<evidence type="ECO:0000259" key="10">
    <source>
        <dbReference type="PROSITE" id="PS51695"/>
    </source>
</evidence>
<dbReference type="Proteomes" id="UP000094426">
    <property type="component" value="Unassembled WGS sequence"/>
</dbReference>
<dbReference type="CDD" id="cd04056">
    <property type="entry name" value="Peptidases_S53"/>
    <property type="match status" value="1"/>
</dbReference>
<evidence type="ECO:0000256" key="8">
    <source>
        <dbReference type="SAM" id="MobiDB-lite"/>
    </source>
</evidence>
<keyword evidence="5" id="KW-0720">Serine protease</keyword>
<dbReference type="OMA" id="PEIAWEG"/>
<evidence type="ECO:0000256" key="5">
    <source>
        <dbReference type="ARBA" id="ARBA00022825"/>
    </source>
</evidence>
<dbReference type="EMBL" id="LNZG01000006">
    <property type="protein sequence ID" value="ODA90795.1"/>
    <property type="molecule type" value="Genomic_DNA"/>
</dbReference>
<accession>A0A1E2SLT1</accession>
<dbReference type="Pfam" id="PF00082">
    <property type="entry name" value="Peptidase_S8"/>
    <property type="match status" value="1"/>
</dbReference>
<dbReference type="OrthoDB" id="3480681at2"/>
<dbReference type="SMART" id="SM00944">
    <property type="entry name" value="Pro-kuma_activ"/>
    <property type="match status" value="1"/>
</dbReference>
<keyword evidence="2" id="KW-0645">Protease</keyword>
<dbReference type="SUPFAM" id="SSF54897">
    <property type="entry name" value="Protease propeptides/inhibitors"/>
    <property type="match status" value="1"/>
</dbReference>
<dbReference type="GO" id="GO:0004252">
    <property type="term" value="F:serine-type endopeptidase activity"/>
    <property type="evidence" value="ECO:0007669"/>
    <property type="project" value="InterPro"/>
</dbReference>
<feature type="domain" description="Peptidase S53" evidence="10">
    <location>
        <begin position="193"/>
        <end position="581"/>
    </location>
</feature>
<dbReference type="Gene3D" id="3.40.50.200">
    <property type="entry name" value="Peptidase S8/S53 domain"/>
    <property type="match status" value="1"/>
</dbReference>
<evidence type="ECO:0000256" key="2">
    <source>
        <dbReference type="ARBA" id="ARBA00022670"/>
    </source>
</evidence>
<dbReference type="AlphaFoldDB" id="A0A1E2SLT1"/>
<organism evidence="11 12">
    <name type="scientific">Leifsonia xyli subsp. xyli</name>
    <dbReference type="NCBI Taxonomy" id="59736"/>
    <lineage>
        <taxon>Bacteria</taxon>
        <taxon>Bacillati</taxon>
        <taxon>Actinomycetota</taxon>
        <taxon>Actinomycetes</taxon>
        <taxon>Micrococcales</taxon>
        <taxon>Microbacteriaceae</taxon>
        <taxon>Leifsonia</taxon>
    </lineage>
</organism>
<evidence type="ECO:0000313" key="11">
    <source>
        <dbReference type="EMBL" id="ODA90795.1"/>
    </source>
</evidence>
<feature type="region of interest" description="Disordered" evidence="8">
    <location>
        <begin position="29"/>
        <end position="53"/>
    </location>
</feature>
<dbReference type="InterPro" id="IPR030400">
    <property type="entry name" value="Sedolisin_dom"/>
</dbReference>